<gene>
    <name evidence="1" type="ORF">CUN59_15445</name>
</gene>
<dbReference type="EMBL" id="PGEM01000118">
    <property type="protein sequence ID" value="PPJ62435.1"/>
    <property type="molecule type" value="Genomic_DNA"/>
</dbReference>
<dbReference type="Proteomes" id="UP000239589">
    <property type="component" value="Unassembled WGS sequence"/>
</dbReference>
<evidence type="ECO:0008006" key="3">
    <source>
        <dbReference type="Google" id="ProtNLM"/>
    </source>
</evidence>
<dbReference type="OrthoDB" id="428699at2"/>
<evidence type="ECO:0000313" key="1">
    <source>
        <dbReference type="EMBL" id="PPJ62435.1"/>
    </source>
</evidence>
<name>A0A2S6CRN3_9CYAN</name>
<sequence length="142" mass="15746">MILAVKNALSTIAPKLTYDVLIENQADGTVKATLLSLPECQGLGANKEEALNNLIQLFQARKPEIVTLEIEPDKTEHPWLKFAGMHKDNPLFTESLEDIGNEGNAWDVLEALTGTIEAPSDWSSQHDHYLCGNPKHDNEIIE</sequence>
<keyword evidence="2" id="KW-1185">Reference proteome</keyword>
<dbReference type="AlphaFoldDB" id="A0A2S6CRN3"/>
<comment type="caution">
    <text evidence="1">The sequence shown here is derived from an EMBL/GenBank/DDBJ whole genome shotgun (WGS) entry which is preliminary data.</text>
</comment>
<dbReference type="RefSeq" id="WP_104388676.1">
    <property type="nucleotide sequence ID" value="NZ_PGEM01000118.1"/>
</dbReference>
<proteinExistence type="predicted"/>
<evidence type="ECO:0000313" key="2">
    <source>
        <dbReference type="Proteomes" id="UP000239589"/>
    </source>
</evidence>
<protein>
    <recommendedName>
        <fullName evidence="3">HicB family protein</fullName>
    </recommendedName>
</protein>
<reference evidence="1 2" key="1">
    <citation type="submission" date="2018-02" db="EMBL/GenBank/DDBJ databases">
        <title>Discovery of a pederin family compound in a non-symbiotic bloom-forming cyanobacterium.</title>
        <authorList>
            <person name="Kust A."/>
            <person name="Mares J."/>
            <person name="Jokela J."/>
            <person name="Urajova P."/>
            <person name="Hajek J."/>
            <person name="Saurav K."/>
            <person name="Voracova K."/>
            <person name="Fewer D.P."/>
            <person name="Haapaniemi E."/>
            <person name="Permi P."/>
            <person name="Rehakova K."/>
            <person name="Sivonen K."/>
            <person name="Hrouzek P."/>
        </authorList>
    </citation>
    <scope>NUCLEOTIDE SEQUENCE [LARGE SCALE GENOMIC DNA]</scope>
    <source>
        <strain evidence="1 2">CHARLIE-1</strain>
    </source>
</reference>
<accession>A0A2S6CRN3</accession>
<organism evidence="1 2">
    <name type="scientific">Cuspidothrix issatschenkoi CHARLIE-1</name>
    <dbReference type="NCBI Taxonomy" id="2052836"/>
    <lineage>
        <taxon>Bacteria</taxon>
        <taxon>Bacillati</taxon>
        <taxon>Cyanobacteriota</taxon>
        <taxon>Cyanophyceae</taxon>
        <taxon>Nostocales</taxon>
        <taxon>Aphanizomenonaceae</taxon>
        <taxon>Cuspidothrix</taxon>
    </lineage>
</organism>